<name>A0A1V9G1B7_9BACT</name>
<gene>
    <name evidence="1" type="ORF">A3860_20530</name>
</gene>
<organism evidence="1 2">
    <name type="scientific">Niastella vici</name>
    <dbReference type="NCBI Taxonomy" id="1703345"/>
    <lineage>
        <taxon>Bacteria</taxon>
        <taxon>Pseudomonadati</taxon>
        <taxon>Bacteroidota</taxon>
        <taxon>Chitinophagia</taxon>
        <taxon>Chitinophagales</taxon>
        <taxon>Chitinophagaceae</taxon>
        <taxon>Niastella</taxon>
    </lineage>
</organism>
<protein>
    <submittedName>
        <fullName evidence="1">Uncharacterized protein</fullName>
    </submittedName>
</protein>
<proteinExistence type="predicted"/>
<dbReference type="EMBL" id="LVYD01000042">
    <property type="protein sequence ID" value="OQP64360.1"/>
    <property type="molecule type" value="Genomic_DNA"/>
</dbReference>
<evidence type="ECO:0000313" key="2">
    <source>
        <dbReference type="Proteomes" id="UP000192796"/>
    </source>
</evidence>
<accession>A0A1V9G1B7</accession>
<sequence length="108" mass="11692">MTVPAWATTPLTADGIIILPDYFYAFDSVNTRRDITVTWCKVTSATNVKSMRCLAELNTGATGDPYCPAMRAGMASYFVTGKSELFPFGQATIDSCQGNLIQNPGINK</sequence>
<keyword evidence="2" id="KW-1185">Reference proteome</keyword>
<dbReference type="RefSeq" id="WP_081146976.1">
    <property type="nucleotide sequence ID" value="NZ_LVYD01000042.1"/>
</dbReference>
<comment type="caution">
    <text evidence="1">The sequence shown here is derived from an EMBL/GenBank/DDBJ whole genome shotgun (WGS) entry which is preliminary data.</text>
</comment>
<dbReference type="Proteomes" id="UP000192796">
    <property type="component" value="Unassembled WGS sequence"/>
</dbReference>
<reference evidence="1 2" key="1">
    <citation type="submission" date="2016-03" db="EMBL/GenBank/DDBJ databases">
        <title>Niastella vici sp. nov., isolated from farmland soil.</title>
        <authorList>
            <person name="Chen L."/>
            <person name="Wang D."/>
            <person name="Yang S."/>
            <person name="Wang G."/>
        </authorList>
    </citation>
    <scope>NUCLEOTIDE SEQUENCE [LARGE SCALE GENOMIC DNA]</scope>
    <source>
        <strain evidence="1 2">DJ57</strain>
    </source>
</reference>
<evidence type="ECO:0000313" key="1">
    <source>
        <dbReference type="EMBL" id="OQP64360.1"/>
    </source>
</evidence>
<dbReference type="AlphaFoldDB" id="A0A1V9G1B7"/>